<dbReference type="PANTHER" id="PTHR43798:SF33">
    <property type="entry name" value="HYDROLASE, PUTATIVE (AFU_ORTHOLOGUE AFUA_2G14860)-RELATED"/>
    <property type="match status" value="1"/>
</dbReference>
<gene>
    <name evidence="2" type="ORF">CDV26_08120</name>
</gene>
<dbReference type="PANTHER" id="PTHR43798">
    <property type="entry name" value="MONOACYLGLYCEROL LIPASE"/>
    <property type="match status" value="1"/>
</dbReference>
<accession>A0ABM6M0P8</accession>
<name>A0ABM6M0P8_9GAMM</name>
<evidence type="ECO:0000313" key="3">
    <source>
        <dbReference type="Proteomes" id="UP000249910"/>
    </source>
</evidence>
<evidence type="ECO:0000313" key="2">
    <source>
        <dbReference type="EMBL" id="ASG68357.1"/>
    </source>
</evidence>
<dbReference type="InterPro" id="IPR050266">
    <property type="entry name" value="AB_hydrolase_sf"/>
</dbReference>
<dbReference type="InterPro" id="IPR029058">
    <property type="entry name" value="AB_hydrolase_fold"/>
</dbReference>
<dbReference type="InterPro" id="IPR000073">
    <property type="entry name" value="AB_hydrolase_1"/>
</dbReference>
<reference evidence="2 3" key="1">
    <citation type="submission" date="2017-06" db="EMBL/GenBank/DDBJ databases">
        <title>Complete genome of Francisella halioticida.</title>
        <authorList>
            <person name="Sjodin A."/>
        </authorList>
    </citation>
    <scope>NUCLEOTIDE SEQUENCE [LARGE SCALE GENOMIC DNA]</scope>
    <source>
        <strain evidence="2 3">DSM 23729</strain>
    </source>
</reference>
<evidence type="ECO:0000259" key="1">
    <source>
        <dbReference type="Pfam" id="PF00561"/>
    </source>
</evidence>
<feature type="domain" description="AB hydrolase-1" evidence="1">
    <location>
        <begin position="61"/>
        <end position="154"/>
    </location>
</feature>
<organism evidence="2 3">
    <name type="scientific">Francisella halioticida</name>
    <dbReference type="NCBI Taxonomy" id="549298"/>
    <lineage>
        <taxon>Bacteria</taxon>
        <taxon>Pseudomonadati</taxon>
        <taxon>Pseudomonadota</taxon>
        <taxon>Gammaproteobacteria</taxon>
        <taxon>Thiotrichales</taxon>
        <taxon>Francisellaceae</taxon>
        <taxon>Francisella</taxon>
    </lineage>
</organism>
<keyword evidence="3" id="KW-1185">Reference proteome</keyword>
<dbReference type="Pfam" id="PF00561">
    <property type="entry name" value="Abhydrolase_1"/>
    <property type="match status" value="1"/>
</dbReference>
<dbReference type="EMBL" id="CP022132">
    <property type="protein sequence ID" value="ASG68357.1"/>
    <property type="molecule type" value="Genomic_DNA"/>
</dbReference>
<dbReference type="Proteomes" id="UP000249910">
    <property type="component" value="Chromosome"/>
</dbReference>
<dbReference type="RefSeq" id="WP_088772846.1">
    <property type="nucleotide sequence ID" value="NZ_CP022132.1"/>
</dbReference>
<dbReference type="SUPFAM" id="SSF53474">
    <property type="entry name" value="alpha/beta-Hydrolases"/>
    <property type="match status" value="1"/>
</dbReference>
<dbReference type="Gene3D" id="3.40.50.1820">
    <property type="entry name" value="alpha/beta hydrolase"/>
    <property type="match status" value="1"/>
</dbReference>
<proteinExistence type="predicted"/>
<protein>
    <recommendedName>
        <fullName evidence="1">AB hydrolase-1 domain-containing protein</fullName>
    </recommendedName>
</protein>
<sequence>MDGSYKATLVFLHGWCCQPSDFKAQIDFFSKNNFIVAPNYSEIILEGKNTLGQVVVYLYDELSKYKNIIIVGHSMGGFLALKLAQTDLDIKKVIAIDTTLKLRLTPGEKNFLEALDSKYGLEILVDYIDNYVIDKHFDNYDLMQNKTQQMLSYWQRQPKSFNKVLREAFYFDKRSLFFKLNIDFLYIASALPRAPKEELISLFFKTKYDQISTGHFIMLNAVDKNNTLIEEFL</sequence>